<dbReference type="EMBL" id="WXEW01000003">
    <property type="protein sequence ID" value="NAS22232.1"/>
    <property type="molecule type" value="Genomic_DNA"/>
</dbReference>
<dbReference type="Proteomes" id="UP000479526">
    <property type="component" value="Unassembled WGS sequence"/>
</dbReference>
<protein>
    <submittedName>
        <fullName evidence="2">Alpha/beta fold hydrolase</fullName>
    </submittedName>
</protein>
<keyword evidence="3" id="KW-1185">Reference proteome</keyword>
<sequence>MNPTVVLVHGAFTGSGSWKRVIRRMHANRLPVVAVANPLRDLEGDAAYVRDVVDGIGGPVVLVGHSYGGMVITEAVHPAVRALVYVSAFAPETGESALTLAQKFEGGTLAENLVSYPVATGGVEFRIAADRFHRQFCHDVDPEWAAVTAVLQRPITERALTDLATRAAWRETPSWFVYGERDATIPVEAMRFMAERAGSMGTREISGASHAIAVSWPDTVTRTILDAVTHVR</sequence>
<evidence type="ECO:0000259" key="1">
    <source>
        <dbReference type="Pfam" id="PF12697"/>
    </source>
</evidence>
<dbReference type="AlphaFoldDB" id="A0A7C9NH00"/>
<evidence type="ECO:0000313" key="2">
    <source>
        <dbReference type="EMBL" id="NAS22232.1"/>
    </source>
</evidence>
<dbReference type="InterPro" id="IPR029058">
    <property type="entry name" value="AB_hydrolase_fold"/>
</dbReference>
<proteinExistence type="predicted"/>
<dbReference type="InterPro" id="IPR000073">
    <property type="entry name" value="AB_hydrolase_1"/>
</dbReference>
<dbReference type="Pfam" id="PF12697">
    <property type="entry name" value="Abhydrolase_6"/>
    <property type="match status" value="1"/>
</dbReference>
<dbReference type="GO" id="GO:0016787">
    <property type="term" value="F:hydrolase activity"/>
    <property type="evidence" value="ECO:0007669"/>
    <property type="project" value="UniProtKB-KW"/>
</dbReference>
<name>A0A7C9NH00_9ACTN</name>
<feature type="domain" description="AB hydrolase-1" evidence="1">
    <location>
        <begin position="5"/>
        <end position="214"/>
    </location>
</feature>
<accession>A0A7C9NH00</accession>
<dbReference type="InterPro" id="IPR052897">
    <property type="entry name" value="Sec-Metab_Biosynth_Hydrolase"/>
</dbReference>
<keyword evidence="2" id="KW-0378">Hydrolase</keyword>
<organism evidence="2 3">
    <name type="scientific">Herbidospora solisilvae</name>
    <dbReference type="NCBI Taxonomy" id="2696284"/>
    <lineage>
        <taxon>Bacteria</taxon>
        <taxon>Bacillati</taxon>
        <taxon>Actinomycetota</taxon>
        <taxon>Actinomycetes</taxon>
        <taxon>Streptosporangiales</taxon>
        <taxon>Streptosporangiaceae</taxon>
        <taxon>Herbidospora</taxon>
    </lineage>
</organism>
<dbReference type="SUPFAM" id="SSF53474">
    <property type="entry name" value="alpha/beta-Hydrolases"/>
    <property type="match status" value="1"/>
</dbReference>
<reference evidence="2 3" key="1">
    <citation type="submission" date="2020-01" db="EMBL/GenBank/DDBJ databases">
        <title>Herbidospora sp. NEAU-GS84 nov., a novel actinomycete isolated from soil.</title>
        <authorList>
            <person name="Han L."/>
        </authorList>
    </citation>
    <scope>NUCLEOTIDE SEQUENCE [LARGE SCALE GENOMIC DNA]</scope>
    <source>
        <strain evidence="2 3">NEAU-GS84</strain>
    </source>
</reference>
<dbReference type="RefSeq" id="WP_161479631.1">
    <property type="nucleotide sequence ID" value="NZ_WXEW01000003.1"/>
</dbReference>
<dbReference type="PANTHER" id="PTHR37017">
    <property type="entry name" value="AB HYDROLASE-1 DOMAIN-CONTAINING PROTEIN-RELATED"/>
    <property type="match status" value="1"/>
</dbReference>
<dbReference type="Gene3D" id="3.40.50.1820">
    <property type="entry name" value="alpha/beta hydrolase"/>
    <property type="match status" value="1"/>
</dbReference>
<evidence type="ECO:0000313" key="3">
    <source>
        <dbReference type="Proteomes" id="UP000479526"/>
    </source>
</evidence>
<comment type="caution">
    <text evidence="2">The sequence shown here is derived from an EMBL/GenBank/DDBJ whole genome shotgun (WGS) entry which is preliminary data.</text>
</comment>
<gene>
    <name evidence="2" type="ORF">GT755_11115</name>
</gene>
<dbReference type="PANTHER" id="PTHR37017:SF11">
    <property type="entry name" value="ESTERASE_LIPASE_THIOESTERASE DOMAIN-CONTAINING PROTEIN"/>
    <property type="match status" value="1"/>
</dbReference>